<keyword evidence="1" id="KW-0966">Cell projection</keyword>
<evidence type="ECO:0000313" key="1">
    <source>
        <dbReference type="EMBL" id="PKG30550.1"/>
    </source>
</evidence>
<keyword evidence="2" id="KW-1185">Reference proteome</keyword>
<dbReference type="AlphaFoldDB" id="A0A2N0ZM15"/>
<dbReference type="NCBIfam" id="TIGR02530">
    <property type="entry name" value="flg_new"/>
    <property type="match status" value="1"/>
</dbReference>
<organism evidence="1 2">
    <name type="scientific">Cytobacillus horneckiae</name>
    <dbReference type="NCBI Taxonomy" id="549687"/>
    <lineage>
        <taxon>Bacteria</taxon>
        <taxon>Bacillati</taxon>
        <taxon>Bacillota</taxon>
        <taxon>Bacilli</taxon>
        <taxon>Bacillales</taxon>
        <taxon>Bacillaceae</taxon>
        <taxon>Cytobacillus</taxon>
    </lineage>
</organism>
<name>A0A2N0ZM15_9BACI</name>
<dbReference type="RefSeq" id="WP_066197140.1">
    <property type="nucleotide sequence ID" value="NZ_CP194732.1"/>
</dbReference>
<dbReference type="EMBL" id="PISD01000007">
    <property type="protein sequence ID" value="PKG30550.1"/>
    <property type="molecule type" value="Genomic_DNA"/>
</dbReference>
<dbReference type="Pfam" id="PF12611">
    <property type="entry name" value="Flagellar_put"/>
    <property type="match status" value="1"/>
</dbReference>
<reference evidence="1 2" key="1">
    <citation type="journal article" date="2010" name="Int. J. Syst. Evol. Microbiol.">
        <title>Bacillus horneckiae sp. nov., isolated from a spacecraft-assembly clean room.</title>
        <authorList>
            <person name="Vaishampayan P."/>
            <person name="Probst A."/>
            <person name="Krishnamurthi S."/>
            <person name="Ghosh S."/>
            <person name="Osman S."/>
            <person name="McDowall A."/>
            <person name="Ruckmani A."/>
            <person name="Mayilraj S."/>
            <person name="Venkateswaran K."/>
        </authorList>
    </citation>
    <scope>NUCLEOTIDE SEQUENCE [LARGE SCALE GENOMIC DNA]</scope>
    <source>
        <strain evidence="2">1PO1SC</strain>
    </source>
</reference>
<comment type="caution">
    <text evidence="1">The sequence shown here is derived from an EMBL/GenBank/DDBJ whole genome shotgun (WGS) entry which is preliminary data.</text>
</comment>
<sequence>MDNRFIQPMLTNPFAQLNQPEKKGSAPIKTGSKSFAQELQTAVSPNQHLNISKHAKERMMKRGIEIASDRWSQISNKVQQAKAMGVTESLVLLPDAALVISAKNQTVITAMNRHEANTQIFTNINGTIIIDQ</sequence>
<accession>A0A2N0ZM15</accession>
<keyword evidence="1" id="KW-0282">Flagellum</keyword>
<dbReference type="Proteomes" id="UP000233343">
    <property type="component" value="Unassembled WGS sequence"/>
</dbReference>
<dbReference type="InterPro" id="IPR013367">
    <property type="entry name" value="Flagellar_put"/>
</dbReference>
<keyword evidence="1" id="KW-0969">Cilium</keyword>
<protein>
    <submittedName>
        <fullName evidence="1">Flagellar protein</fullName>
    </submittedName>
</protein>
<proteinExistence type="predicted"/>
<gene>
    <name evidence="1" type="ORF">CWS20_02765</name>
</gene>
<evidence type="ECO:0000313" key="2">
    <source>
        <dbReference type="Proteomes" id="UP000233343"/>
    </source>
</evidence>